<feature type="region of interest" description="Disordered" evidence="1">
    <location>
        <begin position="1"/>
        <end position="38"/>
    </location>
</feature>
<evidence type="ECO:0000313" key="2">
    <source>
        <dbReference type="EMBL" id="MBI1686547.1"/>
    </source>
</evidence>
<reference evidence="2 3" key="1">
    <citation type="submission" date="2020-11" db="EMBL/GenBank/DDBJ databases">
        <title>genome sequence of strain KACC 18849.</title>
        <authorList>
            <person name="Gao J."/>
            <person name="Zhang X."/>
        </authorList>
    </citation>
    <scope>NUCLEOTIDE SEQUENCE [LARGE SCALE GENOMIC DNA]</scope>
    <source>
        <strain evidence="2 3">KACC 18849</strain>
    </source>
</reference>
<evidence type="ECO:0000256" key="1">
    <source>
        <dbReference type="SAM" id="MobiDB-lite"/>
    </source>
</evidence>
<protein>
    <submittedName>
        <fullName evidence="2">DUF465 domain-containing protein</fullName>
    </submittedName>
</protein>
<dbReference type="InterPro" id="IPR038444">
    <property type="entry name" value="DUF465_sf"/>
</dbReference>
<name>A0ABS0T3V0_9CAUL</name>
<sequence length="57" mass="6780">MAIESRIRELGSRHENLDRTIQEETSRPGSDATRLRELKRQKLRLKEEIEGLRARLH</sequence>
<comment type="caution">
    <text evidence="2">The sequence shown here is derived from an EMBL/GenBank/DDBJ whole genome shotgun (WGS) entry which is preliminary data.</text>
</comment>
<organism evidence="2 3">
    <name type="scientific">Caulobacter hibisci</name>
    <dbReference type="NCBI Taxonomy" id="2035993"/>
    <lineage>
        <taxon>Bacteria</taxon>
        <taxon>Pseudomonadati</taxon>
        <taxon>Pseudomonadota</taxon>
        <taxon>Alphaproteobacteria</taxon>
        <taxon>Caulobacterales</taxon>
        <taxon>Caulobacteraceae</taxon>
        <taxon>Caulobacter</taxon>
    </lineage>
</organism>
<dbReference type="InterPro" id="IPR007420">
    <property type="entry name" value="DUF465"/>
</dbReference>
<dbReference type="RefSeq" id="WP_110117944.1">
    <property type="nucleotide sequence ID" value="NZ_JADWOX010000023.1"/>
</dbReference>
<keyword evidence="3" id="KW-1185">Reference proteome</keyword>
<accession>A0ABS0T3V0</accession>
<proteinExistence type="predicted"/>
<dbReference type="Proteomes" id="UP000639859">
    <property type="component" value="Unassembled WGS sequence"/>
</dbReference>
<dbReference type="EMBL" id="JADWOX010000023">
    <property type="protein sequence ID" value="MBI1686547.1"/>
    <property type="molecule type" value="Genomic_DNA"/>
</dbReference>
<dbReference type="Pfam" id="PF04325">
    <property type="entry name" value="DUF465"/>
    <property type="match status" value="1"/>
</dbReference>
<evidence type="ECO:0000313" key="3">
    <source>
        <dbReference type="Proteomes" id="UP000639859"/>
    </source>
</evidence>
<gene>
    <name evidence="2" type="ORF">I4Q42_23010</name>
</gene>
<dbReference type="Gene3D" id="6.10.280.50">
    <property type="match status" value="1"/>
</dbReference>
<feature type="compositionally biased region" description="Basic and acidic residues" evidence="1">
    <location>
        <begin position="1"/>
        <end position="26"/>
    </location>
</feature>